<dbReference type="FunFam" id="3.40.50.11990:FF:000002">
    <property type="entry name" value="protein CDC73 homolog"/>
    <property type="match status" value="1"/>
</dbReference>
<dbReference type="Gene3D" id="3.40.50.11990">
    <property type="entry name" value="RNA polymerase II accessory factor, Cdc73 C-terminal domain"/>
    <property type="match status" value="1"/>
</dbReference>
<dbReference type="Pfam" id="PF16050">
    <property type="entry name" value="CDC73_N"/>
    <property type="match status" value="1"/>
</dbReference>
<dbReference type="InterPro" id="IPR007852">
    <property type="entry name" value="Cdc73/Parafibromin"/>
</dbReference>
<dbReference type="InterPro" id="IPR031336">
    <property type="entry name" value="CDC73_C"/>
</dbReference>
<dbReference type="PANTHER" id="PTHR12466">
    <property type="entry name" value="CDC73 DOMAIN PROTEIN"/>
    <property type="match status" value="1"/>
</dbReference>
<dbReference type="AlphaFoldDB" id="A0A7J7JSN7"/>
<dbReference type="OrthoDB" id="2186602at2759"/>
<evidence type="ECO:0000256" key="2">
    <source>
        <dbReference type="ARBA" id="ARBA00010427"/>
    </source>
</evidence>
<dbReference type="EMBL" id="VXIV02001820">
    <property type="protein sequence ID" value="KAF6029372.1"/>
    <property type="molecule type" value="Genomic_DNA"/>
</dbReference>
<evidence type="ECO:0000256" key="6">
    <source>
        <dbReference type="SAM" id="MobiDB-lite"/>
    </source>
</evidence>
<keyword evidence="3" id="KW-0805">Transcription regulation</keyword>
<evidence type="ECO:0000259" key="7">
    <source>
        <dbReference type="Pfam" id="PF05179"/>
    </source>
</evidence>
<accession>A0A7J7JSN7</accession>
<proteinExistence type="inferred from homology"/>
<evidence type="ECO:0000313" key="9">
    <source>
        <dbReference type="EMBL" id="KAF6029372.1"/>
    </source>
</evidence>
<evidence type="ECO:0000256" key="3">
    <source>
        <dbReference type="ARBA" id="ARBA00023015"/>
    </source>
</evidence>
<keyword evidence="4" id="KW-0804">Transcription</keyword>
<dbReference type="Proteomes" id="UP000593567">
    <property type="component" value="Unassembled WGS sequence"/>
</dbReference>
<dbReference type="InterPro" id="IPR038103">
    <property type="entry name" value="CDC73_C_sf"/>
</dbReference>
<sequence length="526" mass="59880">MADVLSAIREYNVNKKDIEERNDLVIFGDKAWQKTAKTNYVQYGTGKESVAKEYYTVDCILFLLKNVHLPHAMYVRQAAQGNVPVVRRPDRRDLLAYLNAETTTSGSIDKSAPLEIPISAPKLVPVPPTKRPAEESDDLEKKRQKFEEEKVQRDKERFAAKLDGAKSALSAPVPAAGAEKSTISTMLTMEQIAAMKAKRLATKRTTIKASDDEPSAFEQRSFVDAELAVSRDIISKERLWRTRVTILQSNGKLFAQNIFGILASLKAREEGKHSTVPSTHTSVSQSSTAKSNQPPTYNRYEQESFKQKEETDEFRIDVTKTFQGSSLKSVTEGVSTGRRPVEQPNRQTPRPISDARPPPSNKRTSRTPIIIIPASTTSLIQMINAKDILQDLKYVSAEQKRKEGVKRDNEVLIQRKRDDVTIPYRVIDNPMKLAHTDWDRVVAVFVQGPAWQFKAWPLSNPVEIFTKMKGFYLQLKDMPPDPNIKKWDVKVLMLDRNRRHLDRAQLQNFWEVLDRFVIKHKPNLRA</sequence>
<feature type="region of interest" description="Disordered" evidence="6">
    <location>
        <begin position="120"/>
        <end position="153"/>
    </location>
</feature>
<name>A0A7J7JSN7_BUGNE</name>
<evidence type="ECO:0000313" key="10">
    <source>
        <dbReference type="Proteomes" id="UP000593567"/>
    </source>
</evidence>
<evidence type="ECO:0000256" key="4">
    <source>
        <dbReference type="ARBA" id="ARBA00023163"/>
    </source>
</evidence>
<comment type="caution">
    <text evidence="9">The sequence shown here is derived from an EMBL/GenBank/DDBJ whole genome shotgun (WGS) entry which is preliminary data.</text>
</comment>
<comment type="subcellular location">
    <subcellularLocation>
        <location evidence="1">Nucleus</location>
    </subcellularLocation>
</comment>
<dbReference type="PANTHER" id="PTHR12466:SF8">
    <property type="entry name" value="PARAFIBROMIN"/>
    <property type="match status" value="1"/>
</dbReference>
<feature type="region of interest" description="Disordered" evidence="6">
    <location>
        <begin position="327"/>
        <end position="368"/>
    </location>
</feature>
<feature type="compositionally biased region" description="Low complexity" evidence="6">
    <location>
        <begin position="274"/>
        <end position="288"/>
    </location>
</feature>
<evidence type="ECO:0000256" key="1">
    <source>
        <dbReference type="ARBA" id="ARBA00004123"/>
    </source>
</evidence>
<dbReference type="GO" id="GO:0032968">
    <property type="term" value="P:positive regulation of transcription elongation by RNA polymerase II"/>
    <property type="evidence" value="ECO:0007669"/>
    <property type="project" value="TreeGrafter"/>
</dbReference>
<reference evidence="9" key="1">
    <citation type="submission" date="2020-06" db="EMBL/GenBank/DDBJ databases">
        <title>Draft genome of Bugula neritina, a colonial animal packing powerful symbionts and potential medicines.</title>
        <authorList>
            <person name="Rayko M."/>
        </authorList>
    </citation>
    <scope>NUCLEOTIDE SEQUENCE [LARGE SCALE GENOMIC DNA]</scope>
    <source>
        <strain evidence="9">Kwan_BN1</strain>
    </source>
</reference>
<keyword evidence="10" id="KW-1185">Reference proteome</keyword>
<feature type="compositionally biased region" description="Basic and acidic residues" evidence="6">
    <location>
        <begin position="131"/>
        <end position="153"/>
    </location>
</feature>
<dbReference type="GO" id="GO:0016593">
    <property type="term" value="C:Cdc73/Paf1 complex"/>
    <property type="evidence" value="ECO:0007669"/>
    <property type="project" value="InterPro"/>
</dbReference>
<feature type="domain" description="Cell division control protein 73 C-terminal" evidence="7">
    <location>
        <begin position="365"/>
        <end position="516"/>
    </location>
</feature>
<feature type="compositionally biased region" description="Basic and acidic residues" evidence="6">
    <location>
        <begin position="300"/>
        <end position="312"/>
    </location>
</feature>
<dbReference type="Pfam" id="PF05179">
    <property type="entry name" value="CDC73_C"/>
    <property type="match status" value="1"/>
</dbReference>
<dbReference type="GO" id="GO:0000993">
    <property type="term" value="F:RNA polymerase II complex binding"/>
    <property type="evidence" value="ECO:0007669"/>
    <property type="project" value="TreeGrafter"/>
</dbReference>
<feature type="region of interest" description="Disordered" evidence="6">
    <location>
        <begin position="272"/>
        <end position="312"/>
    </location>
</feature>
<keyword evidence="5" id="KW-0539">Nucleus</keyword>
<comment type="similarity">
    <text evidence="2">Belongs to the CDC73 family.</text>
</comment>
<dbReference type="GO" id="GO:0006368">
    <property type="term" value="P:transcription elongation by RNA polymerase II"/>
    <property type="evidence" value="ECO:0007669"/>
    <property type="project" value="InterPro"/>
</dbReference>
<protein>
    <submittedName>
        <fullName evidence="9">Cdc73</fullName>
    </submittedName>
</protein>
<evidence type="ECO:0000259" key="8">
    <source>
        <dbReference type="Pfam" id="PF16050"/>
    </source>
</evidence>
<gene>
    <name evidence="9" type="ORF">EB796_012325</name>
</gene>
<feature type="domain" description="Paf1 complex subunit Cdc73 N-terminal" evidence="8">
    <location>
        <begin position="1"/>
        <end position="303"/>
    </location>
</feature>
<organism evidence="9 10">
    <name type="scientific">Bugula neritina</name>
    <name type="common">Brown bryozoan</name>
    <name type="synonym">Sertularia neritina</name>
    <dbReference type="NCBI Taxonomy" id="10212"/>
    <lineage>
        <taxon>Eukaryota</taxon>
        <taxon>Metazoa</taxon>
        <taxon>Spiralia</taxon>
        <taxon>Lophotrochozoa</taxon>
        <taxon>Bryozoa</taxon>
        <taxon>Gymnolaemata</taxon>
        <taxon>Cheilostomatida</taxon>
        <taxon>Flustrina</taxon>
        <taxon>Buguloidea</taxon>
        <taxon>Bugulidae</taxon>
        <taxon>Bugula</taxon>
    </lineage>
</organism>
<evidence type="ECO:0000256" key="5">
    <source>
        <dbReference type="ARBA" id="ARBA00023242"/>
    </source>
</evidence>
<dbReference type="InterPro" id="IPR032041">
    <property type="entry name" value="Cdc73_N"/>
</dbReference>